<accession>A0A846TDC8</accession>
<dbReference type="PROSITE" id="PS51186">
    <property type="entry name" value="GNAT"/>
    <property type="match status" value="1"/>
</dbReference>
<comment type="caution">
    <text evidence="2">The sequence shown here is derived from an EMBL/GenBank/DDBJ whole genome shotgun (WGS) entry which is preliminary data.</text>
</comment>
<keyword evidence="2" id="KW-0808">Transferase</keyword>
<reference evidence="2 3" key="1">
    <citation type="submission" date="2020-03" db="EMBL/GenBank/DDBJ databases">
        <authorList>
            <person name="Sun Q."/>
        </authorList>
    </citation>
    <scope>NUCLEOTIDE SEQUENCE [LARGE SCALE GENOMIC DNA]</scope>
    <source>
        <strain evidence="2 3">KACC 21451</strain>
    </source>
</reference>
<dbReference type="InterPro" id="IPR041496">
    <property type="entry name" value="YitH/HolE_GNAT"/>
</dbReference>
<gene>
    <name evidence="2" type="ORF">GWK17_16645</name>
</gene>
<organism evidence="2 3">
    <name type="scientific">Mesobacillus selenatarsenatis</name>
    <dbReference type="NCBI Taxonomy" id="388741"/>
    <lineage>
        <taxon>Bacteria</taxon>
        <taxon>Bacillati</taxon>
        <taxon>Bacillota</taxon>
        <taxon>Bacilli</taxon>
        <taxon>Bacillales</taxon>
        <taxon>Bacillaceae</taxon>
        <taxon>Mesobacillus</taxon>
    </lineage>
</organism>
<dbReference type="InterPro" id="IPR052729">
    <property type="entry name" value="Acyl/Acetyltrans_Enzymes"/>
</dbReference>
<dbReference type="InterPro" id="IPR000182">
    <property type="entry name" value="GNAT_dom"/>
</dbReference>
<dbReference type="SUPFAM" id="SSF55729">
    <property type="entry name" value="Acyl-CoA N-acyltransferases (Nat)"/>
    <property type="match status" value="1"/>
</dbReference>
<proteinExistence type="predicted"/>
<protein>
    <submittedName>
        <fullName evidence="2">GNAT family N-acetyltransferase</fullName>
    </submittedName>
</protein>
<dbReference type="Pfam" id="PF00583">
    <property type="entry name" value="Acetyltransf_1"/>
    <property type="match status" value="1"/>
</dbReference>
<dbReference type="RefSeq" id="WP_167833486.1">
    <property type="nucleotide sequence ID" value="NZ_JAAVUM010000012.1"/>
</dbReference>
<dbReference type="EMBL" id="JAAVUM010000012">
    <property type="protein sequence ID" value="NKE07078.1"/>
    <property type="molecule type" value="Genomic_DNA"/>
</dbReference>
<name>A0A846TDC8_9BACI</name>
<sequence>MELVDLVELNEKDTRGLVDLSASIGWDYDEGEVGTLLSSSYKMFGHKNRDGKLVSSAAIIPYDHKLAWIGMVIVHNSYRSLGLGKDVMKKCIECARDRSILLIATAEGQPLYEKLGFTVVDSVHKYLCEEYVPPKLEIKSDISIEAFKEEQLVDVIELDGAAFGEKRSTFLRNRIQQSHQCLVVKDENSRIVGFGLSVLGPVNLVLGPIVAPNTRIAELIIDCLACDHKGKLRVDVPSGQENLMAFLEQSGFVKVNNPPVMAIHTREMPPRNQTLFTIASQAYG</sequence>
<dbReference type="Proteomes" id="UP000587942">
    <property type="component" value="Unassembled WGS sequence"/>
</dbReference>
<feature type="domain" description="N-acetyltransferase" evidence="1">
    <location>
        <begin position="4"/>
        <end position="139"/>
    </location>
</feature>
<dbReference type="CDD" id="cd04301">
    <property type="entry name" value="NAT_SF"/>
    <property type="match status" value="1"/>
</dbReference>
<dbReference type="Pfam" id="PF18014">
    <property type="entry name" value="Acetyltransf_18"/>
    <property type="match status" value="1"/>
</dbReference>
<dbReference type="InterPro" id="IPR016181">
    <property type="entry name" value="Acyl_CoA_acyltransferase"/>
</dbReference>
<evidence type="ECO:0000313" key="2">
    <source>
        <dbReference type="EMBL" id="NKE07078.1"/>
    </source>
</evidence>
<dbReference type="PANTHER" id="PTHR47237:SF2">
    <property type="entry name" value="BLL4206 PROTEIN"/>
    <property type="match status" value="1"/>
</dbReference>
<evidence type="ECO:0000313" key="3">
    <source>
        <dbReference type="Proteomes" id="UP000587942"/>
    </source>
</evidence>
<dbReference type="GO" id="GO:0016747">
    <property type="term" value="F:acyltransferase activity, transferring groups other than amino-acyl groups"/>
    <property type="evidence" value="ECO:0007669"/>
    <property type="project" value="InterPro"/>
</dbReference>
<dbReference type="PANTHER" id="PTHR47237">
    <property type="entry name" value="SLL0310 PROTEIN"/>
    <property type="match status" value="1"/>
</dbReference>
<dbReference type="Gene3D" id="3.40.630.90">
    <property type="match status" value="1"/>
</dbReference>
<evidence type="ECO:0000259" key="1">
    <source>
        <dbReference type="PROSITE" id="PS51186"/>
    </source>
</evidence>
<dbReference type="AlphaFoldDB" id="A0A846TDC8"/>
<dbReference type="Gene3D" id="3.40.630.30">
    <property type="match status" value="1"/>
</dbReference>